<gene>
    <name evidence="1" type="ORF">HAX54_024072</name>
</gene>
<evidence type="ECO:0000313" key="2">
    <source>
        <dbReference type="Proteomes" id="UP000823775"/>
    </source>
</evidence>
<accession>A0ABS8S542</accession>
<dbReference type="Proteomes" id="UP000823775">
    <property type="component" value="Unassembled WGS sequence"/>
</dbReference>
<reference evidence="1 2" key="1">
    <citation type="journal article" date="2021" name="BMC Genomics">
        <title>Datura genome reveals duplications of psychoactive alkaloid biosynthetic genes and high mutation rate following tissue culture.</title>
        <authorList>
            <person name="Rajewski A."/>
            <person name="Carter-House D."/>
            <person name="Stajich J."/>
            <person name="Litt A."/>
        </authorList>
    </citation>
    <scope>NUCLEOTIDE SEQUENCE [LARGE SCALE GENOMIC DNA]</scope>
    <source>
        <strain evidence="1">AR-01</strain>
    </source>
</reference>
<dbReference type="PANTHER" id="PTHR38146:SF8">
    <property type="entry name" value="TIFY DOMAIN-CONTAINING PROTEIN"/>
    <property type="match status" value="1"/>
</dbReference>
<protein>
    <submittedName>
        <fullName evidence="1">Uncharacterized protein</fullName>
    </submittedName>
</protein>
<comment type="caution">
    <text evidence="1">The sequence shown here is derived from an EMBL/GenBank/DDBJ whole genome shotgun (WGS) entry which is preliminary data.</text>
</comment>
<name>A0ABS8S542_DATST</name>
<evidence type="ECO:0000313" key="1">
    <source>
        <dbReference type="EMBL" id="MCD7454245.1"/>
    </source>
</evidence>
<dbReference type="PANTHER" id="PTHR38146">
    <property type="entry name" value="30S RIBOSOMAL PROTEIN S12, CHLOROPLASTIC"/>
    <property type="match status" value="1"/>
</dbReference>
<organism evidence="1 2">
    <name type="scientific">Datura stramonium</name>
    <name type="common">Jimsonweed</name>
    <name type="synonym">Common thornapple</name>
    <dbReference type="NCBI Taxonomy" id="4076"/>
    <lineage>
        <taxon>Eukaryota</taxon>
        <taxon>Viridiplantae</taxon>
        <taxon>Streptophyta</taxon>
        <taxon>Embryophyta</taxon>
        <taxon>Tracheophyta</taxon>
        <taxon>Spermatophyta</taxon>
        <taxon>Magnoliopsida</taxon>
        <taxon>eudicotyledons</taxon>
        <taxon>Gunneridae</taxon>
        <taxon>Pentapetalae</taxon>
        <taxon>asterids</taxon>
        <taxon>lamiids</taxon>
        <taxon>Solanales</taxon>
        <taxon>Solanaceae</taxon>
        <taxon>Solanoideae</taxon>
        <taxon>Datureae</taxon>
        <taxon>Datura</taxon>
    </lineage>
</organism>
<dbReference type="EMBL" id="JACEIK010000293">
    <property type="protein sequence ID" value="MCD7454245.1"/>
    <property type="molecule type" value="Genomic_DNA"/>
</dbReference>
<keyword evidence="2" id="KW-1185">Reference proteome</keyword>
<proteinExistence type="predicted"/>
<feature type="non-terminal residue" evidence="1">
    <location>
        <position position="1"/>
    </location>
</feature>
<sequence>HHCGKGRNARGIITARHRGGGAIIGDTIVSWPIRPAQGNLLHTSVTFLGGLRPDGRNYLPETVLWPADPIVQAAQERPNANLINVAAGIDLADAYSPDTIIASSPGKEVPDPWVFYRHMVLLHQAFTHCKKFSTAASRRESGSCFSPSVADHPLRPATDHRLGKLLPHQLANQTRAPPRVGSSFCFSSYGVLAAVSSCCFPPKGRFLWFCSVAVRVTYLSTFPLSPQKYQTLPYVKLSEYD</sequence>